<sequence length="151" mass="16199">MAKVQGWDRLKRRLEKIPKAVREQTQSAITSAAQDVADVMKALAPVDDGDLKDSIVVTAGGQRTPPHSQPGGATTVPENAAMITAGNSKVRYAHLVEFGTRAHINGGQFAGTKNPGSRAQPYFFSGFRLAQKKAAAKIKRAMSKAVRSKKK</sequence>
<evidence type="ECO:0000313" key="2">
    <source>
        <dbReference type="Proteomes" id="UP000473658"/>
    </source>
</evidence>
<dbReference type="Proteomes" id="UP000473658">
    <property type="component" value="Unassembled WGS sequence"/>
</dbReference>
<dbReference type="RefSeq" id="WP_149898020.1">
    <property type="nucleotide sequence ID" value="NZ_QRFF01000001.1"/>
</dbReference>
<gene>
    <name evidence="1" type="ORF">DXM27_04985</name>
</gene>
<dbReference type="InterPro" id="IPR010064">
    <property type="entry name" value="HK97-gp10_tail"/>
</dbReference>
<dbReference type="EMBL" id="QRFF01000001">
    <property type="protein sequence ID" value="KAA3504572.1"/>
    <property type="molecule type" value="Genomic_DNA"/>
</dbReference>
<dbReference type="NCBIfam" id="TIGR01725">
    <property type="entry name" value="phge_HK97_gp10"/>
    <property type="match status" value="1"/>
</dbReference>
<proteinExistence type="predicted"/>
<organism evidence="1 2">
    <name type="scientific">Rhizobium rhizogenes</name>
    <name type="common">Agrobacterium rhizogenes</name>
    <dbReference type="NCBI Taxonomy" id="359"/>
    <lineage>
        <taxon>Bacteria</taxon>
        <taxon>Pseudomonadati</taxon>
        <taxon>Pseudomonadota</taxon>
        <taxon>Alphaproteobacteria</taxon>
        <taxon>Hyphomicrobiales</taxon>
        <taxon>Rhizobiaceae</taxon>
        <taxon>Rhizobium/Agrobacterium group</taxon>
        <taxon>Rhizobium</taxon>
    </lineage>
</organism>
<protein>
    <submittedName>
        <fullName evidence="1">HK97 gp10 family phage protein</fullName>
    </submittedName>
</protein>
<reference evidence="1 2" key="1">
    <citation type="submission" date="2018-08" db="EMBL/GenBank/DDBJ databases">
        <title>Crown Gall in kiwifruit.</title>
        <authorList>
            <person name="Visnovsky S.B."/>
            <person name="Pitman A.R."/>
        </authorList>
    </citation>
    <scope>NUCLEOTIDE SEQUENCE [LARGE SCALE GENOMIC DNA]</scope>
    <source>
        <strain evidence="1 2">SBV_302_78_2</strain>
    </source>
</reference>
<dbReference type="Pfam" id="PF04883">
    <property type="entry name" value="HK97-gp10_like"/>
    <property type="match status" value="1"/>
</dbReference>
<accession>A0AA88F6S6</accession>
<comment type="caution">
    <text evidence="1">The sequence shown here is derived from an EMBL/GenBank/DDBJ whole genome shotgun (WGS) entry which is preliminary data.</text>
</comment>
<name>A0AA88F6S6_RHIRH</name>
<dbReference type="AlphaFoldDB" id="A0AA88F6S6"/>
<evidence type="ECO:0000313" key="1">
    <source>
        <dbReference type="EMBL" id="KAA3504572.1"/>
    </source>
</evidence>